<dbReference type="OrthoDB" id="385209at2157"/>
<evidence type="ECO:0000313" key="2">
    <source>
        <dbReference type="EMBL" id="AEM39014.1"/>
    </source>
</evidence>
<dbReference type="Gene3D" id="2.130.10.10">
    <property type="entry name" value="YVTN repeat-like/Quinoprotein amine dehydrogenase"/>
    <property type="match status" value="1"/>
</dbReference>
<protein>
    <submittedName>
        <fullName evidence="2">PEGA domain protein</fullName>
    </submittedName>
</protein>
<dbReference type="InterPro" id="IPR011047">
    <property type="entry name" value="Quinoprotein_ADH-like_sf"/>
</dbReference>
<dbReference type="InParanoid" id="G0EFJ0"/>
<gene>
    <name evidence="2" type="ordered locus">Pyrfu_1149</name>
</gene>
<accession>G0EFJ0</accession>
<keyword evidence="3" id="KW-1185">Reference proteome</keyword>
<keyword evidence="1" id="KW-0812">Transmembrane</keyword>
<dbReference type="SUPFAM" id="SSF49464">
    <property type="entry name" value="Carboxypeptidase regulatory domain-like"/>
    <property type="match status" value="3"/>
</dbReference>
<dbReference type="GeneID" id="11138332"/>
<dbReference type="SUPFAM" id="SSF50998">
    <property type="entry name" value="Quinoprotein alcohol dehydrogenase-like"/>
    <property type="match status" value="1"/>
</dbReference>
<organism evidence="2 3">
    <name type="scientific">Pyrolobus fumarii (strain DSM 11204 / 1A)</name>
    <dbReference type="NCBI Taxonomy" id="694429"/>
    <lineage>
        <taxon>Archaea</taxon>
        <taxon>Thermoproteota</taxon>
        <taxon>Thermoprotei</taxon>
        <taxon>Desulfurococcales</taxon>
        <taxon>Pyrodictiaceae</taxon>
        <taxon>Pyrolobus</taxon>
    </lineage>
</organism>
<dbReference type="HOGENOM" id="CLU_252491_0_0_2"/>
<reference evidence="2 3" key="1">
    <citation type="journal article" date="2011" name="Stand. Genomic Sci.">
        <title>Complete genome sequence of the hyperthermophilic chemolithoautotroph Pyrolobus fumarii type strain (1A).</title>
        <authorList>
            <person name="Anderson I."/>
            <person name="Goker M."/>
            <person name="Nolan M."/>
            <person name="Lucas S."/>
            <person name="Hammon N."/>
            <person name="Deshpande S."/>
            <person name="Cheng J.F."/>
            <person name="Tapia R."/>
            <person name="Han C."/>
            <person name="Goodwin L."/>
            <person name="Pitluck S."/>
            <person name="Huntemann M."/>
            <person name="Liolios K."/>
            <person name="Ivanova N."/>
            <person name="Pagani I."/>
            <person name="Mavromatis K."/>
            <person name="Ovchinikova G."/>
            <person name="Pati A."/>
            <person name="Chen A."/>
            <person name="Palaniappan K."/>
            <person name="Land M."/>
            <person name="Hauser L."/>
            <person name="Brambilla E.M."/>
            <person name="Huber H."/>
            <person name="Yasawong M."/>
            <person name="Rohde M."/>
            <person name="Spring S."/>
            <person name="Abt B."/>
            <person name="Sikorski J."/>
            <person name="Wirth R."/>
            <person name="Detter J.C."/>
            <person name="Woyke T."/>
            <person name="Bristow J."/>
            <person name="Eisen J.A."/>
            <person name="Markowitz V."/>
            <person name="Hugenholtz P."/>
            <person name="Kyrpides N.C."/>
            <person name="Klenk H.P."/>
            <person name="Lapidus A."/>
        </authorList>
    </citation>
    <scope>NUCLEOTIDE SEQUENCE [LARGE SCALE GENOMIC DNA]</scope>
    <source>
        <strain evidence="3">DSM 11204 / 1A</strain>
    </source>
</reference>
<dbReference type="Proteomes" id="UP000001037">
    <property type="component" value="Chromosome"/>
</dbReference>
<proteinExistence type="predicted"/>
<keyword evidence="1" id="KW-1133">Transmembrane helix</keyword>
<dbReference type="Pfam" id="PF13620">
    <property type="entry name" value="CarboxypepD_reg"/>
    <property type="match status" value="3"/>
</dbReference>
<name>G0EFJ0_PYRF1</name>
<evidence type="ECO:0000256" key="1">
    <source>
        <dbReference type="SAM" id="Phobius"/>
    </source>
</evidence>
<dbReference type="EMBL" id="CP002838">
    <property type="protein sequence ID" value="AEM39014.1"/>
    <property type="molecule type" value="Genomic_DNA"/>
</dbReference>
<dbReference type="eggNOG" id="arCOG02491">
    <property type="taxonomic scope" value="Archaea"/>
</dbReference>
<dbReference type="SUPFAM" id="SSF49478">
    <property type="entry name" value="Cna protein B-type domain"/>
    <property type="match status" value="1"/>
</dbReference>
<feature type="transmembrane region" description="Helical" evidence="1">
    <location>
        <begin position="1394"/>
        <end position="1413"/>
    </location>
</feature>
<dbReference type="eggNOG" id="arCOG03264">
    <property type="taxonomic scope" value="Archaea"/>
</dbReference>
<dbReference type="eggNOG" id="arCOG02087">
    <property type="taxonomic scope" value="Archaea"/>
</dbReference>
<dbReference type="InterPro" id="IPR015943">
    <property type="entry name" value="WD40/YVTN_repeat-like_dom_sf"/>
</dbReference>
<dbReference type="InterPro" id="IPR008969">
    <property type="entry name" value="CarboxyPept-like_regulatory"/>
</dbReference>
<dbReference type="KEGG" id="pfm:Pyrfu_1149"/>
<evidence type="ECO:0000313" key="3">
    <source>
        <dbReference type="Proteomes" id="UP000001037"/>
    </source>
</evidence>
<keyword evidence="1" id="KW-0472">Membrane</keyword>
<sequence length="1430" mass="154863">MAVRLAALIVATLITLILHVVVAHAQLPPYKPPYIEVQVPGRVATEYFDGGKLWVVYEQGGETHIALYTLVGGVPVQQWVSSVPGEPIATATTDDLSLLAVATSAKKIVVYDVSGLPILEIERGVRGKPLYVALASRSGGKVDTLIVVEVVGGSSYWVYAYALDRPAARRAELWLPVPSDLTLDRFKVVPVRVAARETAEPEIAVVRVVNVELNYTGTVVEGDYALVAEVYRVTDAPGGLVFVKSMAGNVTLGYEVGREPYTISSIDSVVVYRFEGSDTLYLLASLTLQQASVPGVTKTQLPGNIYGFVVADLSRNESIVRYEDSSVGTLDFYPMAGPARSFAVTSDGGIIAVGSSDYNVYMFFRGVDAYRVRYSISLGSSVTTVDMTPIGNLVVAGASNGALYAFNGGDGEIYWSLPSQSSVTSATITASYAAFGTEGGRVIAFTNPRVKLYYLGVQLNLTNAPDYVLEATTNITVVGVYHAMLVNISVSGVTSELVERPFFALLPAANYTLIVDNEVLGVVVYSVTLSANVVYWLQPEAFKLPVYTLTVCLLDTITRGPPADALLRIEQVPFPGQNETSLAVYTLPFNETGCASARLPRGYYTIGLLSWRYPPVIEGAPHTIRLWSDTLIRGNVTPYTARVTVSVATSYGMPLAGATVTLYDPTTGLEYNATTSGTGTVVIDGVAYGAYRVRIHHPHMKPYETRLLVNESSVALSATLKPETYFVTIMAVDAETGAPVEGLTIKITRVFDGYTVSVTVEKSYYIARLEYGEYRVEIVKTGYQPYTASFTADHDMRIEARLTPILYTVTIQVVDSLYQRSLPARIVVFNPETGRRLESVTATGVATLQLRAGSYVLRAYSPYAHPATKTFIVPGADRIVVELVPRNFTVVVTPIDSLADVPIALLGYNASGVIECSDTGEWSMEWVNGSLVATLPYSRGCRVTIQAPYYNPLVETIGDIGANTTLRVALEPVLYTLVIRARSEYGIPTSFNATVTGGPLNERFTVSGRGEATLRLRPGVYTVRVTAKYHEANETRVVVEGDTSVTVTLPLRVYTVTLRAIDSTTGNLVTGATAVLTRVAPTQSKPVVLDLRAGTARIPLTWGTYKVRISAPGYAEKTVTFTVPEATSVAVPLDPLTFTLRLRVVDALTNEPIGNATVMIFGVRTGTAVKALTDKTGSLKLSLRSDTYRIVVLAEYHLGAERQVTLLNDTELTVKLEPVKYTLTLRVSDGVTLKPFTGKWYAVFERKEGGFKENMTFEGPEAVVQLPYGTYKVVLGAPRYDKNVLNVELYNDTTLKAAIPRKRYTVTIKVLDARGSPVPNAIVTLTLTETGAQLYTGVTGDDGTVTPSLPWGTYRLTIEAGGYHPYTTIVTVKEEGQTIPAMIRPTLAKIILDLLPAIIIAGAVIGSAAWIGIRVRRKPVSLELLEEESE</sequence>
<dbReference type="STRING" id="694429.Pyrfu_1149"/>
<dbReference type="RefSeq" id="WP_014026691.1">
    <property type="nucleotide sequence ID" value="NC_015931.1"/>
</dbReference>
<dbReference type="Gene3D" id="2.60.40.1120">
    <property type="entry name" value="Carboxypeptidase-like, regulatory domain"/>
    <property type="match status" value="5"/>
</dbReference>